<dbReference type="AlphaFoldDB" id="A0A917DIX5"/>
<feature type="domain" description="YbaK/aminoacyl-tRNA synthetase-associated" evidence="2">
    <location>
        <begin position="24"/>
        <end position="149"/>
    </location>
</feature>
<evidence type="ECO:0000259" key="2">
    <source>
        <dbReference type="Pfam" id="PF04073"/>
    </source>
</evidence>
<keyword evidence="3" id="KW-0238">DNA-binding</keyword>
<dbReference type="SUPFAM" id="SSF55826">
    <property type="entry name" value="YbaK/ProRS associated domain"/>
    <property type="match status" value="1"/>
</dbReference>
<keyword evidence="4" id="KW-1185">Reference proteome</keyword>
<dbReference type="InterPro" id="IPR036754">
    <property type="entry name" value="YbaK/aa-tRNA-synt-asso_dom_sf"/>
</dbReference>
<dbReference type="PANTHER" id="PTHR31423:SF3">
    <property type="entry name" value="PROLYL-TRNA SYNTHETASE ASSOCIATED DOMAIN-CONTAINING PROTEIN 1-RELATED"/>
    <property type="match status" value="1"/>
</dbReference>
<gene>
    <name evidence="3" type="ORF">GCM10011335_49480</name>
</gene>
<dbReference type="GO" id="GO:0003677">
    <property type="term" value="F:DNA binding"/>
    <property type="evidence" value="ECO:0007669"/>
    <property type="project" value="UniProtKB-KW"/>
</dbReference>
<protein>
    <submittedName>
        <fullName evidence="3">DNA-binding protein</fullName>
    </submittedName>
</protein>
<sequence>MALSRDDLFAFLDRQGIATTTVEHPPLHTVEESQALRGAIPGGHTKNLCLKDKKGTIFLVVAEETAAVDLKTLHKTIGAQGRLSFASPDQMRALLGVEPGSVTAFGLVNDGNHAVRLVLDAGLLQHDMVNCHPLTNRATTTIAREDLMAFFAATGHTPAIVSLEAGEHGQVDDV</sequence>
<dbReference type="CDD" id="cd04335">
    <property type="entry name" value="PrdX_deacylase"/>
    <property type="match status" value="1"/>
</dbReference>
<dbReference type="RefSeq" id="WP_188855109.1">
    <property type="nucleotide sequence ID" value="NZ_BMJJ01000017.1"/>
</dbReference>
<dbReference type="Pfam" id="PF04073">
    <property type="entry name" value="tRNA_edit"/>
    <property type="match status" value="1"/>
</dbReference>
<dbReference type="GO" id="GO:0002161">
    <property type="term" value="F:aminoacyl-tRNA deacylase activity"/>
    <property type="evidence" value="ECO:0007669"/>
    <property type="project" value="InterPro"/>
</dbReference>
<comment type="caution">
    <text evidence="3">The sequence shown here is derived from an EMBL/GenBank/DDBJ whole genome shotgun (WGS) entry which is preliminary data.</text>
</comment>
<comment type="similarity">
    <text evidence="1">Belongs to the PRORSD1 family.</text>
</comment>
<dbReference type="Proteomes" id="UP000613160">
    <property type="component" value="Unassembled WGS sequence"/>
</dbReference>
<reference evidence="3" key="2">
    <citation type="submission" date="2020-09" db="EMBL/GenBank/DDBJ databases">
        <authorList>
            <person name="Sun Q."/>
            <person name="Zhou Y."/>
        </authorList>
    </citation>
    <scope>NUCLEOTIDE SEQUENCE</scope>
    <source>
        <strain evidence="3">CGMCC 1.15493</strain>
    </source>
</reference>
<accession>A0A917DIX5</accession>
<evidence type="ECO:0000256" key="1">
    <source>
        <dbReference type="ARBA" id="ARBA00010201"/>
    </source>
</evidence>
<name>A0A917DIX5_9HYPH</name>
<dbReference type="Gene3D" id="3.90.960.10">
    <property type="entry name" value="YbaK/aminoacyl-tRNA synthetase-associated domain"/>
    <property type="match status" value="1"/>
</dbReference>
<dbReference type="InterPro" id="IPR040285">
    <property type="entry name" value="ProX/PRXD1"/>
</dbReference>
<dbReference type="PANTHER" id="PTHR31423">
    <property type="entry name" value="YBAK DOMAIN-CONTAINING PROTEIN"/>
    <property type="match status" value="1"/>
</dbReference>
<evidence type="ECO:0000313" key="3">
    <source>
        <dbReference type="EMBL" id="GGD40865.1"/>
    </source>
</evidence>
<organism evidence="3 4">
    <name type="scientific">Aureimonas glaciei</name>
    <dbReference type="NCBI Taxonomy" id="1776957"/>
    <lineage>
        <taxon>Bacteria</taxon>
        <taxon>Pseudomonadati</taxon>
        <taxon>Pseudomonadota</taxon>
        <taxon>Alphaproteobacteria</taxon>
        <taxon>Hyphomicrobiales</taxon>
        <taxon>Aurantimonadaceae</taxon>
        <taxon>Aureimonas</taxon>
    </lineage>
</organism>
<proteinExistence type="inferred from homology"/>
<dbReference type="InterPro" id="IPR007214">
    <property type="entry name" value="YbaK/aa-tRNA-synth-assoc-dom"/>
</dbReference>
<evidence type="ECO:0000313" key="4">
    <source>
        <dbReference type="Proteomes" id="UP000613160"/>
    </source>
</evidence>
<dbReference type="FunFam" id="3.90.960.10:FF:000005">
    <property type="entry name" value="Putative prolyl-tRNA synthetase"/>
    <property type="match status" value="1"/>
</dbReference>
<reference evidence="3" key="1">
    <citation type="journal article" date="2014" name="Int. J. Syst. Evol. Microbiol.">
        <title>Complete genome sequence of Corynebacterium casei LMG S-19264T (=DSM 44701T), isolated from a smear-ripened cheese.</title>
        <authorList>
            <consortium name="US DOE Joint Genome Institute (JGI-PGF)"/>
            <person name="Walter F."/>
            <person name="Albersmeier A."/>
            <person name="Kalinowski J."/>
            <person name="Ruckert C."/>
        </authorList>
    </citation>
    <scope>NUCLEOTIDE SEQUENCE</scope>
    <source>
        <strain evidence="3">CGMCC 1.15493</strain>
    </source>
</reference>
<dbReference type="EMBL" id="BMJJ01000017">
    <property type="protein sequence ID" value="GGD40865.1"/>
    <property type="molecule type" value="Genomic_DNA"/>
</dbReference>